<accession>A0ACD5HID0</accession>
<dbReference type="Proteomes" id="UP001195965">
    <property type="component" value="Chromosome"/>
</dbReference>
<proteinExistence type="predicted"/>
<dbReference type="EMBL" id="CP127526">
    <property type="protein sequence ID" value="XRI74073.1"/>
    <property type="molecule type" value="Genomic_DNA"/>
</dbReference>
<reference evidence="1 2" key="1">
    <citation type="journal article" date="2021" name="ISME J.">
        <title>Genomic evolution of the class Acidithiobacillia: deep-branching Proteobacteria living in extreme acidic conditions.</title>
        <authorList>
            <person name="Moya-Beltran A."/>
            <person name="Beard S."/>
            <person name="Rojas-Villalobos C."/>
            <person name="Issotta F."/>
            <person name="Gallardo Y."/>
            <person name="Ulloa R."/>
            <person name="Giaveno A."/>
            <person name="Degli Esposti M."/>
            <person name="Johnson D.B."/>
            <person name="Quatrini R."/>
        </authorList>
    </citation>
    <scope>NUCLEOTIDE SEQUENCE [LARGE SCALE GENOMIC DNA]</scope>
    <source>
        <strain evidence="1 2">GG1-14</strain>
    </source>
</reference>
<evidence type="ECO:0000313" key="2">
    <source>
        <dbReference type="Proteomes" id="UP001195965"/>
    </source>
</evidence>
<keyword evidence="2" id="KW-1185">Reference proteome</keyword>
<organism evidence="1 2">
    <name type="scientific">Acidithiobacillus montserratensis</name>
    <dbReference type="NCBI Taxonomy" id="2729135"/>
    <lineage>
        <taxon>Bacteria</taxon>
        <taxon>Pseudomonadati</taxon>
        <taxon>Pseudomonadota</taxon>
        <taxon>Acidithiobacillia</taxon>
        <taxon>Acidithiobacillales</taxon>
        <taxon>Acidithiobacillaceae</taxon>
        <taxon>Acidithiobacillus</taxon>
    </lineage>
</organism>
<sequence>MQRLLLDTNILLALLIAPERLPEELCNLVADPHNQVWFSAASLWEIAIKSSLRREDFDFCPEDVHALALQSALTELPVLAAHTYAVAQLPWVHKDPFDRLLLAQAMTLDARLLTTDHQLTQYAAKVELVPWKG</sequence>
<gene>
    <name evidence="1" type="ORF">HHS34_002460</name>
</gene>
<evidence type="ECO:0000313" key="1">
    <source>
        <dbReference type="EMBL" id="XRI74073.1"/>
    </source>
</evidence>
<protein>
    <submittedName>
        <fullName evidence="1">Type II toxin-antitoxin system VapC family toxin</fullName>
    </submittedName>
</protein>
<name>A0ACD5HID0_9PROT</name>